<accession>A0A5J4RI65</accession>
<evidence type="ECO:0000313" key="1">
    <source>
        <dbReference type="EMBL" id="KAA6333816.1"/>
    </source>
</evidence>
<dbReference type="Pfam" id="PF12895">
    <property type="entry name" value="ANAPC3"/>
    <property type="match status" value="1"/>
</dbReference>
<dbReference type="InterPro" id="IPR011990">
    <property type="entry name" value="TPR-like_helical_dom_sf"/>
</dbReference>
<dbReference type="PANTHER" id="PTHR12558">
    <property type="entry name" value="CELL DIVISION CYCLE 16,23,27"/>
    <property type="match status" value="1"/>
</dbReference>
<comment type="caution">
    <text evidence="1">The sequence shown here is derived from an EMBL/GenBank/DDBJ whole genome shotgun (WGS) entry which is preliminary data.</text>
</comment>
<dbReference type="Pfam" id="PF13181">
    <property type="entry name" value="TPR_8"/>
    <property type="match status" value="1"/>
</dbReference>
<organism evidence="1">
    <name type="scientific">termite gut metagenome</name>
    <dbReference type="NCBI Taxonomy" id="433724"/>
    <lineage>
        <taxon>unclassified sequences</taxon>
        <taxon>metagenomes</taxon>
        <taxon>organismal metagenomes</taxon>
    </lineage>
</organism>
<dbReference type="SMART" id="SM00028">
    <property type="entry name" value="TPR"/>
    <property type="match status" value="8"/>
</dbReference>
<name>A0A5J4RI65_9ZZZZ</name>
<sequence>MNHENILPEEENQELALLIAQYESSKSNEQNFYLDAEQVLEIAEWYELHDRLSDAYAVLMDGISWHPDHSGILTAFAYLHLDQGALEEAKRIAGLIDDEFAVDTKLLRVELLLTEDKLSEAETILDTLAEEADANLCLNIAGLYIQADHFPHGLSWLQKAAAIDPDDEEMIETIAECCHNMGKNEEAAYYFNRLIDKQPYSADYWVGLAKVCFAQEQYDKAIEACDFALIGDANSGDAHLFKAHCLYQLENYEESIKEYKDVSVMGNFFAEYIYSYIGACYNEMQDWEQACAYYKKALQGADELDDAKKMDVYNNLSTCYYRMGRFDEAHDICQTMEVLFPDFLDSYLLDGRIYSEEDEEGKAGECWDKILSKNTNDIYVLTQVGEYCLDTNDLIRAKKALEQAISLNPDNMITNMFLILTYVRLKDWKNLLKIHRYLNIPAGNKLKAFIREYYEGDESLSAELLEAIGKFEEKVKKRNKQTSD</sequence>
<reference evidence="1" key="1">
    <citation type="submission" date="2019-03" db="EMBL/GenBank/DDBJ databases">
        <title>Single cell metagenomics reveals metabolic interactions within the superorganism composed of flagellate Streblomastix strix and complex community of Bacteroidetes bacteria on its surface.</title>
        <authorList>
            <person name="Treitli S.C."/>
            <person name="Kolisko M."/>
            <person name="Husnik F."/>
            <person name="Keeling P."/>
            <person name="Hampl V."/>
        </authorList>
    </citation>
    <scope>NUCLEOTIDE SEQUENCE</scope>
    <source>
        <strain evidence="1">STM</strain>
    </source>
</reference>
<dbReference type="InterPro" id="IPR019734">
    <property type="entry name" value="TPR_rpt"/>
</dbReference>
<gene>
    <name evidence="1" type="ORF">EZS27_017813</name>
</gene>
<dbReference type="PANTHER" id="PTHR12558:SF13">
    <property type="entry name" value="CELL DIVISION CYCLE PROTEIN 27 HOMOLOG"/>
    <property type="match status" value="1"/>
</dbReference>
<dbReference type="SUPFAM" id="SSF48452">
    <property type="entry name" value="TPR-like"/>
    <property type="match status" value="2"/>
</dbReference>
<dbReference type="AlphaFoldDB" id="A0A5J4RI65"/>
<dbReference type="PROSITE" id="PS50005">
    <property type="entry name" value="TPR"/>
    <property type="match status" value="2"/>
</dbReference>
<protein>
    <submittedName>
        <fullName evidence="1">Lipopolysaccharide assembly protein B</fullName>
    </submittedName>
</protein>
<proteinExistence type="predicted"/>
<dbReference type="EMBL" id="SNRY01001067">
    <property type="protein sequence ID" value="KAA6333816.1"/>
    <property type="molecule type" value="Genomic_DNA"/>
</dbReference>
<dbReference type="Pfam" id="PF13424">
    <property type="entry name" value="TPR_12"/>
    <property type="match status" value="1"/>
</dbReference>
<dbReference type="Gene3D" id="1.25.40.10">
    <property type="entry name" value="Tetratricopeptide repeat domain"/>
    <property type="match status" value="4"/>
</dbReference>